<dbReference type="PANTHER" id="PTHR21529:SF4">
    <property type="entry name" value="TPR AND ANKYRIN REPEAT-CONTAINING PROTEIN 1"/>
    <property type="match status" value="1"/>
</dbReference>
<dbReference type="InterPro" id="IPR011990">
    <property type="entry name" value="TPR-like_helical_dom_sf"/>
</dbReference>
<dbReference type="HOGENOM" id="CLU_1724104_0_0_1"/>
<gene>
    <name evidence="1" type="ORF">CGI_10017051</name>
</gene>
<dbReference type="EMBL" id="JH818262">
    <property type="protein sequence ID" value="EKC36201.1"/>
    <property type="molecule type" value="Genomic_DNA"/>
</dbReference>
<protein>
    <submittedName>
        <fullName evidence="1">Lupus brain antigen 1-like protein</fullName>
    </submittedName>
</protein>
<dbReference type="AlphaFoldDB" id="K1RP78"/>
<dbReference type="Gene3D" id="1.25.40.10">
    <property type="entry name" value="Tetratricopeptide repeat domain"/>
    <property type="match status" value="1"/>
</dbReference>
<dbReference type="SUPFAM" id="SSF48452">
    <property type="entry name" value="TPR-like"/>
    <property type="match status" value="1"/>
</dbReference>
<name>K1RP78_MAGGI</name>
<dbReference type="PANTHER" id="PTHR21529">
    <property type="entry name" value="MAMMARY TURMOR VIRUS RECEPTOR HOMOLOG 1, 2 MTVR1, 2"/>
    <property type="match status" value="1"/>
</dbReference>
<evidence type="ECO:0000313" key="1">
    <source>
        <dbReference type="EMBL" id="EKC36201.1"/>
    </source>
</evidence>
<organism evidence="1">
    <name type="scientific">Magallana gigas</name>
    <name type="common">Pacific oyster</name>
    <name type="synonym">Crassostrea gigas</name>
    <dbReference type="NCBI Taxonomy" id="29159"/>
    <lineage>
        <taxon>Eukaryota</taxon>
        <taxon>Metazoa</taxon>
        <taxon>Spiralia</taxon>
        <taxon>Lophotrochozoa</taxon>
        <taxon>Mollusca</taxon>
        <taxon>Bivalvia</taxon>
        <taxon>Autobranchia</taxon>
        <taxon>Pteriomorphia</taxon>
        <taxon>Ostreida</taxon>
        <taxon>Ostreoidea</taxon>
        <taxon>Ostreidae</taxon>
        <taxon>Magallana</taxon>
    </lineage>
</organism>
<reference evidence="1" key="1">
    <citation type="journal article" date="2012" name="Nature">
        <title>The oyster genome reveals stress adaptation and complexity of shell formation.</title>
        <authorList>
            <person name="Zhang G."/>
            <person name="Fang X."/>
            <person name="Guo X."/>
            <person name="Li L."/>
            <person name="Luo R."/>
            <person name="Xu F."/>
            <person name="Yang P."/>
            <person name="Zhang L."/>
            <person name="Wang X."/>
            <person name="Qi H."/>
            <person name="Xiong Z."/>
            <person name="Que H."/>
            <person name="Xie Y."/>
            <person name="Holland P.W."/>
            <person name="Paps J."/>
            <person name="Zhu Y."/>
            <person name="Wu F."/>
            <person name="Chen Y."/>
            <person name="Wang J."/>
            <person name="Peng C."/>
            <person name="Meng J."/>
            <person name="Yang L."/>
            <person name="Liu J."/>
            <person name="Wen B."/>
            <person name="Zhang N."/>
            <person name="Huang Z."/>
            <person name="Zhu Q."/>
            <person name="Feng Y."/>
            <person name="Mount A."/>
            <person name="Hedgecock D."/>
            <person name="Xu Z."/>
            <person name="Liu Y."/>
            <person name="Domazet-Loso T."/>
            <person name="Du Y."/>
            <person name="Sun X."/>
            <person name="Zhang S."/>
            <person name="Liu B."/>
            <person name="Cheng P."/>
            <person name="Jiang X."/>
            <person name="Li J."/>
            <person name="Fan D."/>
            <person name="Wang W."/>
            <person name="Fu W."/>
            <person name="Wang T."/>
            <person name="Wang B."/>
            <person name="Zhang J."/>
            <person name="Peng Z."/>
            <person name="Li Y."/>
            <person name="Li N."/>
            <person name="Wang J."/>
            <person name="Chen M."/>
            <person name="He Y."/>
            <person name="Tan F."/>
            <person name="Song X."/>
            <person name="Zheng Q."/>
            <person name="Huang R."/>
            <person name="Yang H."/>
            <person name="Du X."/>
            <person name="Chen L."/>
            <person name="Yang M."/>
            <person name="Gaffney P.M."/>
            <person name="Wang S."/>
            <person name="Luo L."/>
            <person name="She Z."/>
            <person name="Ming Y."/>
            <person name="Huang W."/>
            <person name="Zhang S."/>
            <person name="Huang B."/>
            <person name="Zhang Y."/>
            <person name="Qu T."/>
            <person name="Ni P."/>
            <person name="Miao G."/>
            <person name="Wang J."/>
            <person name="Wang Q."/>
            <person name="Steinberg C.E."/>
            <person name="Wang H."/>
            <person name="Li N."/>
            <person name="Qian L."/>
            <person name="Zhang G."/>
            <person name="Li Y."/>
            <person name="Yang H."/>
            <person name="Liu X."/>
            <person name="Wang J."/>
            <person name="Yin Y."/>
            <person name="Wang J."/>
        </authorList>
    </citation>
    <scope>NUCLEOTIDE SEQUENCE [LARGE SCALE GENOMIC DNA]</scope>
    <source>
        <strain evidence="1">05x7-T-G4-1.051#20</strain>
    </source>
</reference>
<proteinExistence type="predicted"/>
<dbReference type="InterPro" id="IPR039904">
    <property type="entry name" value="TRANK1"/>
</dbReference>
<sequence length="152" mass="17462">MKHSLYEVAAKCFNRGKNYHMEKIAKAHQSALLASRMKDTPAKMKEAFLMAAEQFLKCEQLEKAVICLQNSGERELVAHLYEKMNQLEKAGKTYRKLERPVKASRCYEQLGKFNLAVETLVENDQYELAIDTLTRYKSLRKHGISNECISTG</sequence>
<accession>K1RP78</accession>
<dbReference type="InParanoid" id="K1RP78"/>